<gene>
    <name evidence="2" type="ORF">ACFPET_02675</name>
</gene>
<organism evidence="2 3">
    <name type="scientific">Salininema proteolyticum</name>
    <dbReference type="NCBI Taxonomy" id="1607685"/>
    <lineage>
        <taxon>Bacteria</taxon>
        <taxon>Bacillati</taxon>
        <taxon>Actinomycetota</taxon>
        <taxon>Actinomycetes</taxon>
        <taxon>Glycomycetales</taxon>
        <taxon>Glycomycetaceae</taxon>
        <taxon>Salininema</taxon>
    </lineage>
</organism>
<dbReference type="EMBL" id="JBHSDK010000002">
    <property type="protein sequence ID" value="MFC4334098.1"/>
    <property type="molecule type" value="Genomic_DNA"/>
</dbReference>
<proteinExistence type="predicted"/>
<dbReference type="RefSeq" id="WP_380617832.1">
    <property type="nucleotide sequence ID" value="NZ_JBHSDK010000002.1"/>
</dbReference>
<evidence type="ECO:0000313" key="2">
    <source>
        <dbReference type="EMBL" id="MFC4334098.1"/>
    </source>
</evidence>
<accession>A0ABV8TUJ8</accession>
<evidence type="ECO:0000313" key="3">
    <source>
        <dbReference type="Proteomes" id="UP001595823"/>
    </source>
</evidence>
<evidence type="ECO:0000256" key="1">
    <source>
        <dbReference type="SAM" id="MobiDB-lite"/>
    </source>
</evidence>
<reference evidence="3" key="1">
    <citation type="journal article" date="2019" name="Int. J. Syst. Evol. Microbiol.">
        <title>The Global Catalogue of Microorganisms (GCM) 10K type strain sequencing project: providing services to taxonomists for standard genome sequencing and annotation.</title>
        <authorList>
            <consortium name="The Broad Institute Genomics Platform"/>
            <consortium name="The Broad Institute Genome Sequencing Center for Infectious Disease"/>
            <person name="Wu L."/>
            <person name="Ma J."/>
        </authorList>
    </citation>
    <scope>NUCLEOTIDE SEQUENCE [LARGE SCALE GENOMIC DNA]</scope>
    <source>
        <strain evidence="3">IBRC-M 10908</strain>
    </source>
</reference>
<name>A0ABV8TUJ8_9ACTN</name>
<sequence>MDDKDFKPAGADGHSPAEIPRITSDSCGRTCLIIPDDHDADDLEYQIQLARSRGFCIDLDNLWMMDPTDNGVIYYLTKETCLEKSFYHFDPTGCDCGECW</sequence>
<feature type="region of interest" description="Disordered" evidence="1">
    <location>
        <begin position="1"/>
        <end position="22"/>
    </location>
</feature>
<comment type="caution">
    <text evidence="2">The sequence shown here is derived from an EMBL/GenBank/DDBJ whole genome shotgun (WGS) entry which is preliminary data.</text>
</comment>
<dbReference type="Proteomes" id="UP001595823">
    <property type="component" value="Unassembled WGS sequence"/>
</dbReference>
<protein>
    <submittedName>
        <fullName evidence="2">Uncharacterized protein</fullName>
    </submittedName>
</protein>
<keyword evidence="3" id="KW-1185">Reference proteome</keyword>